<dbReference type="InterPro" id="IPR024983">
    <property type="entry name" value="CHAT_dom"/>
</dbReference>
<dbReference type="STRING" id="1095629.A0A0C9WNG7"/>
<dbReference type="HOGENOM" id="CLU_001305_0_3_1"/>
<evidence type="ECO:0000259" key="1">
    <source>
        <dbReference type="Pfam" id="PF12770"/>
    </source>
</evidence>
<sequence>MAPESHPYLQKLVSDLILKPAVEIPNELKSSKIYVKLDHAQDGKSLPGGNQTIESKWEDPLSHWVCKGMVPVTATSSYPRILIHGEDQDGTLKQLGSIDVSKGQLPSVANQTAGSPFVFQSQDSLTDFRTVIQGTLRLALQSDQHPPVEVFYYVTLNFPSSPNIGPKHVNDDRTIVASSPITNPPESQPSQINPKILAALGDELFKHHSADHNIAHLTKARSFYFDAVKFTPDNDPYRGNRLSKLAFILVNLFISTGDVSHLNEAIPVFENAVSSTPDSLPSKPFLLNRQGFVLSSRYKRFGDLSDLTLAISAHENAVRLTPDNHPKKPRWLEDLAIAMLRRRSNGLEVKQAIPIYTTTIRLTSDNDPSKPRLLDMLGRLALGLFRLEGSVVNINLAVTSYRDAVHLTFDDDPAKGSRLHDLGDALMTRFRRLDELTDLDESITVYQHASILADGAQPANFLYYTKLVVALYSRFERLGVRTDLDQVILTLKDMLRSIGDDRSQRAACLSKLGVALTSRYEYFGTTSDLCESITLLKDAVSLTDDTDTDKAMYLNNLSKPQLLFFHCFDDTTSLDESILALTSAAEMVPDAHRMKHICLSNLGPLLVTRYKRFDHLADLDQAIIVTRRAIQLLHEGHKDSPSCLNNLGAAYLARFERFGNIEDIDQSISVRSEGVKVTPLGDLDRPKRLCSLGLSFLTRFERLGNPTDVDESVHAYEKAVQVTLEKDIHKSNHLASLGGALLRRFEYSGNILDIDRSIKLREEAVCLTPKNHPEMRHHLNNLGNSLLSRFKYLGNLPDVEKSIASRRKAVDLTPDGHPDKLDYLSNLGSSLLSHFERCGDIANIDQSVSLREEAVHLSQNGHPDKSRLFDNLGNSLFVRYQRLGDITDLQKSISAFEAAVSLIPDDHARKPVHLNNLACSLDILFDVRGDEIDLNRSISLHEEAVKLTEETHPDKPERLSNLGGALLYRFKRLKGRLDIDKSISTCRESVRLMPNVRPDKASYLSNLSGSLLARFRSYRNIVDLDESISLGQTSVAMIPDAHPAKPTYMINIGLSLHERYKAISLESDLDAAIDQFSQAATLTTGAPSSRFHAAELWAKCSQKFDCPPPLDAYRCMIDLLPLVAWLGLGVLDRYRELTRIGAVVRDAAAAAIYAGHYDLALEWLEEGRSIVWGQMLQLRTPIHDLYDKAPDLAGLFEKLSKEMELTETNTIQLASDDRGPQLSFETLSQRRRRLTTEWETLVQNIRKVDGMDGFLLPKRISQLAEAAGSGPVVVLNVSKHRCDALILKPNFDNVMHIPLPTFTFERAQALQRKLSGMLMRSNIGVRQDDERGTRVVPGQGLSSDFPRLLSELWNRVVTPVLDALDIPIGATSNPSRIWWCGTGPLAFLPIHAAGSYDLDLKTNSMSKPLTQLSDIVVSSYTPSLTALLKLNKEQPSREFKLLAVAQPSTPRQSRLPSTTLEVAEIRKHLGSHSMMELEGAYATVERVIEGLLHCGWVHLACHGSQNHSDPTKSALMLEDGRLEIERITRSVLPSTAEFAFLSACQTASGDETLPEEAVHLAASMLFVGYGSVIATMWSIRDKDAPVVADEVYRHLLSVEQPDSTQAAKALHYAVARLRKENPEISFLSWVPFIHIGR</sequence>
<dbReference type="EMBL" id="KN838654">
    <property type="protein sequence ID" value="KIJ99089.1"/>
    <property type="molecule type" value="Genomic_DNA"/>
</dbReference>
<dbReference type="Proteomes" id="UP000054477">
    <property type="component" value="Unassembled WGS sequence"/>
</dbReference>
<dbReference type="Gene3D" id="1.25.40.10">
    <property type="entry name" value="Tetratricopeptide repeat domain"/>
    <property type="match status" value="4"/>
</dbReference>
<protein>
    <recommendedName>
        <fullName evidence="1">CHAT domain-containing protein</fullName>
    </recommendedName>
</protein>
<organism evidence="2 3">
    <name type="scientific">Laccaria amethystina LaAM-08-1</name>
    <dbReference type="NCBI Taxonomy" id="1095629"/>
    <lineage>
        <taxon>Eukaryota</taxon>
        <taxon>Fungi</taxon>
        <taxon>Dikarya</taxon>
        <taxon>Basidiomycota</taxon>
        <taxon>Agaricomycotina</taxon>
        <taxon>Agaricomycetes</taxon>
        <taxon>Agaricomycetidae</taxon>
        <taxon>Agaricales</taxon>
        <taxon>Agaricineae</taxon>
        <taxon>Hydnangiaceae</taxon>
        <taxon>Laccaria</taxon>
    </lineage>
</organism>
<gene>
    <name evidence="2" type="ORF">K443DRAFT_8677</name>
</gene>
<dbReference type="Pfam" id="PF13374">
    <property type="entry name" value="TPR_10"/>
    <property type="match status" value="1"/>
</dbReference>
<reference evidence="2 3" key="1">
    <citation type="submission" date="2014-04" db="EMBL/GenBank/DDBJ databases">
        <authorList>
            <consortium name="DOE Joint Genome Institute"/>
            <person name="Kuo A."/>
            <person name="Kohler A."/>
            <person name="Nagy L.G."/>
            <person name="Floudas D."/>
            <person name="Copeland A."/>
            <person name="Barry K.W."/>
            <person name="Cichocki N."/>
            <person name="Veneault-Fourrey C."/>
            <person name="LaButti K."/>
            <person name="Lindquist E.A."/>
            <person name="Lipzen A."/>
            <person name="Lundell T."/>
            <person name="Morin E."/>
            <person name="Murat C."/>
            <person name="Sun H."/>
            <person name="Tunlid A."/>
            <person name="Henrissat B."/>
            <person name="Grigoriev I.V."/>
            <person name="Hibbett D.S."/>
            <person name="Martin F."/>
            <person name="Nordberg H.P."/>
            <person name="Cantor M.N."/>
            <person name="Hua S.X."/>
        </authorList>
    </citation>
    <scope>NUCLEOTIDE SEQUENCE [LARGE SCALE GENOMIC DNA]</scope>
    <source>
        <strain evidence="2 3">LaAM-08-1</strain>
    </source>
</reference>
<dbReference type="Pfam" id="PF12770">
    <property type="entry name" value="CHAT"/>
    <property type="match status" value="1"/>
</dbReference>
<feature type="domain" description="CHAT" evidence="1">
    <location>
        <begin position="1347"/>
        <end position="1637"/>
    </location>
</feature>
<evidence type="ECO:0000313" key="3">
    <source>
        <dbReference type="Proteomes" id="UP000054477"/>
    </source>
</evidence>
<dbReference type="OrthoDB" id="9991317at2759"/>
<proteinExistence type="predicted"/>
<dbReference type="SUPFAM" id="SSF48452">
    <property type="entry name" value="TPR-like"/>
    <property type="match status" value="1"/>
</dbReference>
<reference evidence="3" key="2">
    <citation type="submission" date="2015-01" db="EMBL/GenBank/DDBJ databases">
        <title>Evolutionary Origins and Diversification of the Mycorrhizal Mutualists.</title>
        <authorList>
            <consortium name="DOE Joint Genome Institute"/>
            <consortium name="Mycorrhizal Genomics Consortium"/>
            <person name="Kohler A."/>
            <person name="Kuo A."/>
            <person name="Nagy L.G."/>
            <person name="Floudas D."/>
            <person name="Copeland A."/>
            <person name="Barry K.W."/>
            <person name="Cichocki N."/>
            <person name="Veneault-Fourrey C."/>
            <person name="LaButti K."/>
            <person name="Lindquist E.A."/>
            <person name="Lipzen A."/>
            <person name="Lundell T."/>
            <person name="Morin E."/>
            <person name="Murat C."/>
            <person name="Riley R."/>
            <person name="Ohm R."/>
            <person name="Sun H."/>
            <person name="Tunlid A."/>
            <person name="Henrissat B."/>
            <person name="Grigoriev I.V."/>
            <person name="Hibbett D.S."/>
            <person name="Martin F."/>
        </authorList>
    </citation>
    <scope>NUCLEOTIDE SEQUENCE [LARGE SCALE GENOMIC DNA]</scope>
    <source>
        <strain evidence="3">LaAM-08-1</strain>
    </source>
</reference>
<dbReference type="InterPro" id="IPR011990">
    <property type="entry name" value="TPR-like_helical_dom_sf"/>
</dbReference>
<dbReference type="PANTHER" id="PTHR19959">
    <property type="entry name" value="KINESIN LIGHT CHAIN"/>
    <property type="match status" value="1"/>
</dbReference>
<keyword evidence="3" id="KW-1185">Reference proteome</keyword>
<evidence type="ECO:0000313" key="2">
    <source>
        <dbReference type="EMBL" id="KIJ99089.1"/>
    </source>
</evidence>
<name>A0A0C9WNG7_9AGAR</name>
<dbReference type="PANTHER" id="PTHR19959:SF119">
    <property type="entry name" value="FUNGAL LIPASE-LIKE DOMAIN-CONTAINING PROTEIN"/>
    <property type="match status" value="1"/>
</dbReference>
<accession>A0A0C9WNG7</accession>